<evidence type="ECO:0000313" key="1">
    <source>
        <dbReference type="EMBL" id="KAJ4398196.1"/>
    </source>
</evidence>
<protein>
    <recommendedName>
        <fullName evidence="3">Sorting nexin C-terminal domain-containing protein</fullName>
    </recommendedName>
</protein>
<evidence type="ECO:0000313" key="2">
    <source>
        <dbReference type="Proteomes" id="UP001140510"/>
    </source>
</evidence>
<comment type="caution">
    <text evidence="1">The sequence shown here is derived from an EMBL/GenBank/DDBJ whole genome shotgun (WGS) entry which is preliminary data.</text>
</comment>
<dbReference type="Proteomes" id="UP001140510">
    <property type="component" value="Unassembled WGS sequence"/>
</dbReference>
<dbReference type="EMBL" id="JAPEVA010000136">
    <property type="protein sequence ID" value="KAJ4398196.1"/>
    <property type="molecule type" value="Genomic_DNA"/>
</dbReference>
<keyword evidence="2" id="KW-1185">Reference proteome</keyword>
<evidence type="ECO:0008006" key="3">
    <source>
        <dbReference type="Google" id="ProtNLM"/>
    </source>
</evidence>
<organism evidence="1 2">
    <name type="scientific">Didymella pomorum</name>
    <dbReference type="NCBI Taxonomy" id="749634"/>
    <lineage>
        <taxon>Eukaryota</taxon>
        <taxon>Fungi</taxon>
        <taxon>Dikarya</taxon>
        <taxon>Ascomycota</taxon>
        <taxon>Pezizomycotina</taxon>
        <taxon>Dothideomycetes</taxon>
        <taxon>Pleosporomycetidae</taxon>
        <taxon>Pleosporales</taxon>
        <taxon>Pleosporineae</taxon>
        <taxon>Didymellaceae</taxon>
        <taxon>Didymella</taxon>
    </lineage>
</organism>
<name>A0A9W8Z5K2_9PLEO</name>
<accession>A0A9W8Z5K2</accession>
<dbReference type="OrthoDB" id="5582218at2759"/>
<proteinExistence type="predicted"/>
<sequence>MGPPRQIPTEEETKEIKRRSAASLLGLLPPQVATTFFANDSKVAQHQQVEEILDCLEDTYLNKHLIFQILELIVLRLVPELESQGIQDLMEELTGF</sequence>
<dbReference type="AlphaFoldDB" id="A0A9W8Z5K2"/>
<reference evidence="1" key="1">
    <citation type="submission" date="2022-10" db="EMBL/GenBank/DDBJ databases">
        <title>Tapping the CABI collections for fungal endophytes: first genome assemblies for Collariella, Neodidymelliopsis, Ascochyta clinopodiicola, Didymella pomorum, Didymosphaeria variabile, Neocosmospora piperis and Neocucurbitaria cava.</title>
        <authorList>
            <person name="Hill R."/>
        </authorList>
    </citation>
    <scope>NUCLEOTIDE SEQUENCE</scope>
    <source>
        <strain evidence="1">IMI 355091</strain>
    </source>
</reference>
<gene>
    <name evidence="1" type="ORF">N0V91_010370</name>
</gene>